<dbReference type="PRINTS" id="PR01433">
    <property type="entry name" value="POLYCYSTIN2"/>
</dbReference>
<evidence type="ECO:0000313" key="13">
    <source>
        <dbReference type="Proteomes" id="UP001432322"/>
    </source>
</evidence>
<dbReference type="FunFam" id="2.60.60.20:FF:000027">
    <property type="entry name" value="Protein CBR-LOV-1"/>
    <property type="match status" value="1"/>
</dbReference>
<feature type="domain" description="PLAT" evidence="11">
    <location>
        <begin position="237"/>
        <end position="358"/>
    </location>
</feature>
<dbReference type="InterPro" id="IPR051223">
    <property type="entry name" value="Polycystin"/>
</dbReference>
<dbReference type="SMART" id="SM00308">
    <property type="entry name" value="LH2"/>
    <property type="match status" value="1"/>
</dbReference>
<comment type="caution">
    <text evidence="12">The sequence shown here is derived from an EMBL/GenBank/DDBJ whole genome shotgun (WGS) entry which is preliminary data.</text>
</comment>
<feature type="transmembrane region" description="Helical" evidence="10">
    <location>
        <begin position="1077"/>
        <end position="1100"/>
    </location>
</feature>
<feature type="transmembrane region" description="Helical" evidence="10">
    <location>
        <begin position="888"/>
        <end position="906"/>
    </location>
</feature>
<evidence type="ECO:0000256" key="7">
    <source>
        <dbReference type="ARBA" id="ARBA00023180"/>
    </source>
</evidence>
<dbReference type="EMBL" id="BTSY01000004">
    <property type="protein sequence ID" value="GMT23334.1"/>
    <property type="molecule type" value="Genomic_DNA"/>
</dbReference>
<evidence type="ECO:0000256" key="2">
    <source>
        <dbReference type="ARBA" id="ARBA00007200"/>
    </source>
</evidence>
<evidence type="ECO:0000256" key="4">
    <source>
        <dbReference type="ARBA" id="ARBA00022729"/>
    </source>
</evidence>
<proteinExistence type="inferred from homology"/>
<keyword evidence="4" id="KW-0732">Signal</keyword>
<keyword evidence="6 10" id="KW-0472">Membrane</keyword>
<dbReference type="PANTHER" id="PTHR10877">
    <property type="entry name" value="POLYCYSTIN FAMILY MEMBER"/>
    <property type="match status" value="1"/>
</dbReference>
<evidence type="ECO:0000256" key="8">
    <source>
        <dbReference type="PIRSR" id="PIRSR603915-2"/>
    </source>
</evidence>
<accession>A0AAV5W055</accession>
<feature type="transmembrane region" description="Helical" evidence="10">
    <location>
        <begin position="918"/>
        <end position="942"/>
    </location>
</feature>
<feature type="transmembrane region" description="Helical" evidence="10">
    <location>
        <begin position="539"/>
        <end position="557"/>
    </location>
</feature>
<organism evidence="12 13">
    <name type="scientific">Pristionchus fissidentatus</name>
    <dbReference type="NCBI Taxonomy" id="1538716"/>
    <lineage>
        <taxon>Eukaryota</taxon>
        <taxon>Metazoa</taxon>
        <taxon>Ecdysozoa</taxon>
        <taxon>Nematoda</taxon>
        <taxon>Chromadorea</taxon>
        <taxon>Rhabditida</taxon>
        <taxon>Rhabditina</taxon>
        <taxon>Diplogasteromorpha</taxon>
        <taxon>Diplogasteroidea</taxon>
        <taxon>Neodiplogasteridae</taxon>
        <taxon>Pristionchus</taxon>
    </lineage>
</organism>
<keyword evidence="13" id="KW-1185">Reference proteome</keyword>
<comment type="subcellular location">
    <subcellularLocation>
        <location evidence="1">Membrane</location>
        <topology evidence="1">Multi-pass membrane protein</topology>
    </subcellularLocation>
</comment>
<evidence type="ECO:0000256" key="9">
    <source>
        <dbReference type="PROSITE-ProRule" id="PRU00152"/>
    </source>
</evidence>
<dbReference type="GO" id="GO:0005509">
    <property type="term" value="F:calcium ion binding"/>
    <property type="evidence" value="ECO:0007669"/>
    <property type="project" value="InterPro"/>
</dbReference>
<evidence type="ECO:0000256" key="6">
    <source>
        <dbReference type="ARBA" id="ARBA00023136"/>
    </source>
</evidence>
<dbReference type="PROSITE" id="PS50095">
    <property type="entry name" value="PLAT"/>
    <property type="match status" value="1"/>
</dbReference>
<feature type="transmembrane region" description="Helical" evidence="10">
    <location>
        <begin position="400"/>
        <end position="422"/>
    </location>
</feature>
<dbReference type="Gene3D" id="2.60.60.20">
    <property type="entry name" value="PLAT/LH2 domain"/>
    <property type="match status" value="1"/>
</dbReference>
<evidence type="ECO:0000256" key="10">
    <source>
        <dbReference type="SAM" id="Phobius"/>
    </source>
</evidence>
<feature type="transmembrane region" description="Helical" evidence="10">
    <location>
        <begin position="1017"/>
        <end position="1038"/>
    </location>
</feature>
<dbReference type="GO" id="GO:0016020">
    <property type="term" value="C:membrane"/>
    <property type="evidence" value="ECO:0007669"/>
    <property type="project" value="UniProtKB-SubCell"/>
</dbReference>
<sequence>QILDVHTFHTVQWNSSVVIEIHPGTITRENNTDSELWVFVGFQRLPGPYEADHDFRFQIDKSHKSSLFISSMDLFNRTGLFYVGLGVRSLSDSVDKNIIEYPTPNGVDGSWNFIRSLNYDYRMRTITKGCFFFVMDEERWDSSGIRTGVYVGDTTVQCLTFHMTFYAGGIYTPEVPSDFNYKYVEQSYPVSSRASFIVDLIGIYLFASITYLSTETQYFRNHGQLHIMADNHPLDTYKYVVLVDTGFKMFASTDSEIHVNIIGNEWQALDRILEGDDSYGSSLKWGTSERFLMTTQFPLGELKHLSIWIGPAGLQHRESLFCDRVIVYDLQTNEEFHFNIDNWLGTANGDGKTERTVQASKKPCAIKEAMHGQKISENISYIAMYTGGGTMWRLRVTRTFYCVSVYIALFMITLLNACIARGEDYTHLPSFEKNIFGLHFSIRDLVFGIIYSVLLLPFTLLLPLIFRRVKSADEAHRLRKLRRIERQRGVSIFVIIDPMYIKYINATLLMLSGGLSLCTLISVGFAMNEDMQNAFARRFFVMLFFWIFVAEPLKSLIVTSTYCSCFREHYFINRYEKAFMKILSKEAYNSAPSAFFDSDAANLAAIKSERTKDQRMRDEQLFNTARQVITFFASIFVLLGLTYFCRDRFGFYYQQQVNSLFAINGKPYDGKSFQGIADVPQFYNWTVTSLIPALRVSWYDSHPAWNMRGFMNDKASRAMGYGIIRQVRSKPGNNCKLVARFASYFDSCQAYTQLRDEDTTEAYTVGWGESATKNSNFTRTEYTYRSAEELQGKMIIGNMDYYTGGGYAWDIIGTASDLTKQINNLQKEGWVDENTRAIIIEFAMYNAQVNYFAVIQLVLENPPDGALYPSAWIETVRLMKYVGEDGKYVMMFEALYVIFTIANALGELYELSRVGIRIYFSTFWHLLGLLVVISSAGSLLAYGLRYVAMQEAADRFMATNGNTYIRLDSQRDLELYFTWLMGFVVFAVSIQMIRILRFNRRISVLALTLERSASSMAGFAIVYVIINVAFDSSLYLLLYSKLLNYRNFLAVTEATTASLLGKFSVTDVLAASTLGSVIFMVFMMTGTIVLVNMFVMIVMYEFESVRNDKDNQTNEYEVVQHVSSKLLQTVGLFERSDNPNTSFPNYLEQCDAVKVLEHQVNQLALLIDGMREVEDKDVEEAKKGICQRKMYIAH</sequence>
<dbReference type="InterPro" id="IPR001024">
    <property type="entry name" value="PLAT/LH2_dom"/>
</dbReference>
<dbReference type="Pfam" id="PF01477">
    <property type="entry name" value="PLAT"/>
    <property type="match status" value="1"/>
</dbReference>
<comment type="similarity">
    <text evidence="2">Belongs to the polycystin family.</text>
</comment>
<dbReference type="Proteomes" id="UP001432322">
    <property type="component" value="Unassembled WGS sequence"/>
</dbReference>
<name>A0AAV5W055_9BILA</name>
<dbReference type="InterPro" id="IPR013122">
    <property type="entry name" value="PKD1_2_channel"/>
</dbReference>
<evidence type="ECO:0000313" key="12">
    <source>
        <dbReference type="EMBL" id="GMT23334.1"/>
    </source>
</evidence>
<evidence type="ECO:0000256" key="3">
    <source>
        <dbReference type="ARBA" id="ARBA00022692"/>
    </source>
</evidence>
<protein>
    <recommendedName>
        <fullName evidence="11">PLAT domain-containing protein</fullName>
    </recommendedName>
</protein>
<feature type="transmembrane region" description="Helical" evidence="10">
    <location>
        <begin position="625"/>
        <end position="645"/>
    </location>
</feature>
<dbReference type="GO" id="GO:0005262">
    <property type="term" value="F:calcium channel activity"/>
    <property type="evidence" value="ECO:0007669"/>
    <property type="project" value="TreeGrafter"/>
</dbReference>
<dbReference type="SUPFAM" id="SSF49723">
    <property type="entry name" value="Lipase/lipooxygenase domain (PLAT/LH2 domain)"/>
    <property type="match status" value="1"/>
</dbReference>
<dbReference type="InterPro" id="IPR046791">
    <property type="entry name" value="Polycystin_dom"/>
</dbReference>
<keyword evidence="7" id="KW-0325">Glycoprotein</keyword>
<feature type="transmembrane region" description="Helical" evidence="10">
    <location>
        <begin position="194"/>
        <end position="212"/>
    </location>
</feature>
<comment type="caution">
    <text evidence="9">Lacks conserved residue(s) required for the propagation of feature annotation.</text>
</comment>
<evidence type="ECO:0000256" key="5">
    <source>
        <dbReference type="ARBA" id="ARBA00022989"/>
    </source>
</evidence>
<dbReference type="Pfam" id="PF08016">
    <property type="entry name" value="PKD_channel"/>
    <property type="match status" value="1"/>
</dbReference>
<feature type="non-terminal residue" evidence="12">
    <location>
        <position position="1"/>
    </location>
</feature>
<dbReference type="Pfam" id="PF20519">
    <property type="entry name" value="Polycystin_dom"/>
    <property type="match status" value="1"/>
</dbReference>
<dbReference type="InterPro" id="IPR036392">
    <property type="entry name" value="PLAT/LH2_dom_sf"/>
</dbReference>
<dbReference type="InterPro" id="IPR003915">
    <property type="entry name" value="PKD_2"/>
</dbReference>
<dbReference type="AlphaFoldDB" id="A0AAV5W055"/>
<keyword evidence="5 10" id="KW-1133">Transmembrane helix</keyword>
<dbReference type="GO" id="GO:0050982">
    <property type="term" value="P:detection of mechanical stimulus"/>
    <property type="evidence" value="ECO:0007669"/>
    <property type="project" value="TreeGrafter"/>
</dbReference>
<reference evidence="12" key="1">
    <citation type="submission" date="2023-10" db="EMBL/GenBank/DDBJ databases">
        <title>Genome assembly of Pristionchus species.</title>
        <authorList>
            <person name="Yoshida K."/>
            <person name="Sommer R.J."/>
        </authorList>
    </citation>
    <scope>NUCLEOTIDE SEQUENCE</scope>
    <source>
        <strain evidence="12">RS5133</strain>
    </source>
</reference>
<keyword evidence="3 10" id="KW-0812">Transmembrane</keyword>
<feature type="transmembrane region" description="Helical" evidence="10">
    <location>
        <begin position="976"/>
        <end position="996"/>
    </location>
</feature>
<evidence type="ECO:0000256" key="1">
    <source>
        <dbReference type="ARBA" id="ARBA00004141"/>
    </source>
</evidence>
<feature type="transmembrane region" description="Helical" evidence="10">
    <location>
        <begin position="442"/>
        <end position="466"/>
    </location>
</feature>
<feature type="transmembrane region" description="Helical" evidence="10">
    <location>
        <begin position="509"/>
        <end position="527"/>
    </location>
</feature>
<feature type="disulfide bond" evidence="8">
    <location>
        <begin position="735"/>
        <end position="748"/>
    </location>
</feature>
<gene>
    <name evidence="12" type="ORF">PFISCL1PPCAC_14631</name>
</gene>
<dbReference type="PANTHER" id="PTHR10877:SF194">
    <property type="entry name" value="LOCATION OF VULVA DEFECTIVE 1"/>
    <property type="match status" value="1"/>
</dbReference>
<evidence type="ECO:0000259" key="11">
    <source>
        <dbReference type="PROSITE" id="PS50095"/>
    </source>
</evidence>